<keyword evidence="9" id="KW-1185">Reference proteome</keyword>
<comment type="cofactor">
    <cofactor evidence="1">
        <name>Mn(2+)</name>
        <dbReference type="ChEBI" id="CHEBI:29035"/>
    </cofactor>
</comment>
<dbReference type="OrthoDB" id="7183442at2"/>
<dbReference type="SUPFAM" id="SSF55811">
    <property type="entry name" value="Nudix"/>
    <property type="match status" value="1"/>
</dbReference>
<organism evidence="8 9">
    <name type="scientific">Pseudonocardia cypriaca</name>
    <dbReference type="NCBI Taxonomy" id="882449"/>
    <lineage>
        <taxon>Bacteria</taxon>
        <taxon>Bacillati</taxon>
        <taxon>Actinomycetota</taxon>
        <taxon>Actinomycetes</taxon>
        <taxon>Pseudonocardiales</taxon>
        <taxon>Pseudonocardiaceae</taxon>
        <taxon>Pseudonocardia</taxon>
    </lineage>
</organism>
<protein>
    <recommendedName>
        <fullName evidence="7">Nudix hydrolase domain-containing protein</fullName>
    </recommendedName>
</protein>
<dbReference type="RefSeq" id="WP_142107090.1">
    <property type="nucleotide sequence ID" value="NZ_VFPH01000003.1"/>
</dbReference>
<keyword evidence="3" id="KW-0479">Metal-binding</keyword>
<evidence type="ECO:0000313" key="9">
    <source>
        <dbReference type="Proteomes" id="UP000319818"/>
    </source>
</evidence>
<dbReference type="InterPro" id="IPR039121">
    <property type="entry name" value="NUDT19"/>
</dbReference>
<dbReference type="Gene3D" id="3.90.79.10">
    <property type="entry name" value="Nucleoside Triphosphate Pyrophosphohydrolase"/>
    <property type="match status" value="1"/>
</dbReference>
<dbReference type="InterPro" id="IPR000086">
    <property type="entry name" value="NUDIX_hydrolase_dom"/>
</dbReference>
<gene>
    <name evidence="8" type="ORF">FB388_7229</name>
</gene>
<comment type="caution">
    <text evidence="8">The sequence shown here is derived from an EMBL/GenBank/DDBJ whole genome shotgun (WGS) entry which is preliminary data.</text>
</comment>
<dbReference type="PANTHER" id="PTHR12318:SF0">
    <property type="entry name" value="ACYL-COENZYME A DIPHOSPHATASE NUDT19"/>
    <property type="match status" value="1"/>
</dbReference>
<reference evidence="8 9" key="1">
    <citation type="submission" date="2019-06" db="EMBL/GenBank/DDBJ databases">
        <title>Sequencing the genomes of 1000 actinobacteria strains.</title>
        <authorList>
            <person name="Klenk H.-P."/>
        </authorList>
    </citation>
    <scope>NUCLEOTIDE SEQUENCE [LARGE SCALE GENOMIC DNA]</scope>
    <source>
        <strain evidence="8 9">DSM 45511</strain>
    </source>
</reference>
<evidence type="ECO:0000256" key="6">
    <source>
        <dbReference type="ARBA" id="ARBA00023211"/>
    </source>
</evidence>
<evidence type="ECO:0000256" key="2">
    <source>
        <dbReference type="ARBA" id="ARBA00001946"/>
    </source>
</evidence>
<accession>A0A543FPT4</accession>
<dbReference type="PANTHER" id="PTHR12318">
    <property type="entry name" value="TESTOSTERONE-REGULATED PROTEIN RP2"/>
    <property type="match status" value="1"/>
</dbReference>
<sequence length="266" mass="28982">MTSAPVIPRPAATVLLVRDHPHPQAGRSPVQVFLQQRVTEMAFAAGMTVFPGGGVDATDRPDPHRWEGPEPRWWAERLGVDVELAGALVHAAVRETFEECGVLLAGPDVPADLHGQRADVVARRRSFAEVLAAAGLVLRADLLHAWARWITPAGSARRYDTAFFVAQVPDGQEADAHTTEAVRALWWHPAEALERWQAGEMLLMPPTVRTLQEVAELDESAAVIAAAREREIRPIVPTLRREGDRLVTVLPDNTAFPSTGLPGQPA</sequence>
<evidence type="ECO:0000313" key="8">
    <source>
        <dbReference type="EMBL" id="TQM35786.1"/>
    </source>
</evidence>
<evidence type="ECO:0000256" key="4">
    <source>
        <dbReference type="ARBA" id="ARBA00022801"/>
    </source>
</evidence>
<evidence type="ECO:0000256" key="3">
    <source>
        <dbReference type="ARBA" id="ARBA00022723"/>
    </source>
</evidence>
<dbReference type="GO" id="GO:0016818">
    <property type="term" value="F:hydrolase activity, acting on acid anhydrides, in phosphorus-containing anhydrides"/>
    <property type="evidence" value="ECO:0007669"/>
    <property type="project" value="InterPro"/>
</dbReference>
<dbReference type="EMBL" id="VFPH01000003">
    <property type="protein sequence ID" value="TQM35786.1"/>
    <property type="molecule type" value="Genomic_DNA"/>
</dbReference>
<evidence type="ECO:0000256" key="1">
    <source>
        <dbReference type="ARBA" id="ARBA00001936"/>
    </source>
</evidence>
<dbReference type="PROSITE" id="PS51462">
    <property type="entry name" value="NUDIX"/>
    <property type="match status" value="1"/>
</dbReference>
<evidence type="ECO:0000259" key="7">
    <source>
        <dbReference type="PROSITE" id="PS51462"/>
    </source>
</evidence>
<proteinExistence type="predicted"/>
<comment type="cofactor">
    <cofactor evidence="2">
        <name>Mg(2+)</name>
        <dbReference type="ChEBI" id="CHEBI:18420"/>
    </cofactor>
</comment>
<dbReference type="AlphaFoldDB" id="A0A543FPT4"/>
<keyword evidence="6" id="KW-0464">Manganese</keyword>
<feature type="domain" description="Nudix hydrolase" evidence="7">
    <location>
        <begin position="7"/>
        <end position="209"/>
    </location>
</feature>
<evidence type="ECO:0000256" key="5">
    <source>
        <dbReference type="ARBA" id="ARBA00022842"/>
    </source>
</evidence>
<name>A0A543FPT4_9PSEU</name>
<dbReference type="CDD" id="cd18870">
    <property type="entry name" value="NUDIX_AcylCoAdiphos_Nudt19"/>
    <property type="match status" value="1"/>
</dbReference>
<dbReference type="InterPro" id="IPR015797">
    <property type="entry name" value="NUDIX_hydrolase-like_dom_sf"/>
</dbReference>
<keyword evidence="4" id="KW-0378">Hydrolase</keyword>
<keyword evidence="5" id="KW-0460">Magnesium</keyword>
<dbReference type="Proteomes" id="UP000319818">
    <property type="component" value="Unassembled WGS sequence"/>
</dbReference>
<dbReference type="GO" id="GO:0046872">
    <property type="term" value="F:metal ion binding"/>
    <property type="evidence" value="ECO:0007669"/>
    <property type="project" value="UniProtKB-KW"/>
</dbReference>